<dbReference type="Gene3D" id="3.30.420.40">
    <property type="match status" value="1"/>
</dbReference>
<dbReference type="STRING" id="403673.A0A177WBZ3"/>
<dbReference type="VEuPathDB" id="FungiDB:BDEG_21563"/>
<feature type="binding site" evidence="4">
    <location>
        <begin position="437"/>
        <end position="441"/>
    </location>
    <ligand>
        <name>ATP</name>
        <dbReference type="ChEBI" id="CHEBI:30616"/>
    </ligand>
</feature>
<dbReference type="InterPro" id="IPR000407">
    <property type="entry name" value="GDA1_CD39_NTPase"/>
</dbReference>
<evidence type="ECO:0000256" key="1">
    <source>
        <dbReference type="ARBA" id="ARBA00009283"/>
    </source>
</evidence>
<dbReference type="CDD" id="cd24039">
    <property type="entry name" value="ASKHA_NBD_YND1-like"/>
    <property type="match status" value="1"/>
</dbReference>
<dbReference type="Proteomes" id="UP000077115">
    <property type="component" value="Unassembled WGS sequence"/>
</dbReference>
<dbReference type="PANTHER" id="PTHR11782:SF121">
    <property type="entry name" value="NUCLEOSIDE-DIPHOSPHATASE MIG-23"/>
    <property type="match status" value="1"/>
</dbReference>
<dbReference type="GO" id="GO:0006256">
    <property type="term" value="P:UDP catabolic process"/>
    <property type="evidence" value="ECO:0007669"/>
    <property type="project" value="TreeGrafter"/>
</dbReference>
<dbReference type="GO" id="GO:0016020">
    <property type="term" value="C:membrane"/>
    <property type="evidence" value="ECO:0007669"/>
    <property type="project" value="TreeGrafter"/>
</dbReference>
<dbReference type="Pfam" id="PF01150">
    <property type="entry name" value="GDA1_CD39"/>
    <property type="match status" value="1"/>
</dbReference>
<sequence>MQHQLSADGRQEGFLQLVERRAASTTTFFQRAGSAASSDSFLDDDIGPNLANTTAGPYLSPLTVMSPLNSANQSSLNSPHSIYIPSSPSNNAGRGGQSLFFPAGRSFNAQYNGVSDSVPSRGWLDWLHCPPLPDISGNRVLRIHLWASVKYWFCGAAKLNYRLVVLIILAIVVFLSCIISYSSMNMTENTDNRSGSWLRLPLSQTAPPTLKPPLLPNTSDPEHAILHLAFGSALTDPLVNVSSDTWASNRCYAVVIDAGSSGSRVLIYSWKDPRLPSKKNIITIEKGSELGPLPQLKTSPGISSFAKHPQKVANHIRSLLDFAASVVPIDKHKSTPIFLFATAGMRLLSSQDQQLLLKISCTYARLHYNFLLPESCISYFQVISGELEGIFGWLTVNYLKGTFDSKPDSNPVAGHDSNAVSIAKHIKPLFGFLDMGGASAQIAFSPTAYMAKEHSDDLKTVQIRFLDGLETTYSLFVSTFLGFGVNEARKRYEESFIKPSETTTESLKTAYRKQSTAPTSAYDLSHTNIENFKIHARDMLNKRDELVFDDPCLPLGLKVSSSHSTDLSTIFNGSGSYDDCMARIHPLLNKDIQCAELPCLFNGVHAPIADFRNHHFIGVSEFWYTLFDVYELGGEYDYQRLLDASRSYCSTSWKTILAKHEQTPYPNVEDMDRLQFQCFKSAWIMSVLHDGLGLPKIIPGNTDTTGESDQANHFPVFQSINEIDDFPISWTLGAVLLYASSTIQPNTTRHSTSLAFTVTGTRFTDFIPCIAVVFSISTRDQTAIFFVVWYQVQV</sequence>
<reference evidence="7 8" key="2">
    <citation type="submission" date="2016-05" db="EMBL/GenBank/DDBJ databases">
        <title>Lineage-specific infection strategies underlie the spectrum of fungal disease in amphibians.</title>
        <authorList>
            <person name="Cuomo C.A."/>
            <person name="Farrer R.A."/>
            <person name="James T."/>
            <person name="Longcore J."/>
            <person name="Birren B."/>
        </authorList>
    </citation>
    <scope>NUCLEOTIDE SEQUENCE [LARGE SCALE GENOMIC DNA]</scope>
    <source>
        <strain evidence="7 8">JEL423</strain>
    </source>
</reference>
<protein>
    <submittedName>
        <fullName evidence="7">Uncharacterized protein</fullName>
    </submittedName>
</protein>
<accession>A0A177WBZ3</accession>
<dbReference type="eggNOG" id="KOG1386">
    <property type="taxonomic scope" value="Eukaryota"/>
</dbReference>
<dbReference type="PANTHER" id="PTHR11782">
    <property type="entry name" value="ADENOSINE/GUANOSINE DIPHOSPHATASE"/>
    <property type="match status" value="1"/>
</dbReference>
<dbReference type="GO" id="GO:0005794">
    <property type="term" value="C:Golgi apparatus"/>
    <property type="evidence" value="ECO:0007669"/>
    <property type="project" value="TreeGrafter"/>
</dbReference>
<feature type="transmembrane region" description="Helical" evidence="6">
    <location>
        <begin position="163"/>
        <end position="184"/>
    </location>
</feature>
<evidence type="ECO:0000313" key="7">
    <source>
        <dbReference type="EMBL" id="OAJ37553.1"/>
    </source>
</evidence>
<keyword evidence="4" id="KW-0067">ATP-binding</keyword>
<dbReference type="PROSITE" id="PS01238">
    <property type="entry name" value="GDA1_CD39_NTPASE"/>
    <property type="match status" value="1"/>
</dbReference>
<organism evidence="7 8">
    <name type="scientific">Batrachochytrium dendrobatidis (strain JEL423)</name>
    <dbReference type="NCBI Taxonomy" id="403673"/>
    <lineage>
        <taxon>Eukaryota</taxon>
        <taxon>Fungi</taxon>
        <taxon>Fungi incertae sedis</taxon>
        <taxon>Chytridiomycota</taxon>
        <taxon>Chytridiomycota incertae sedis</taxon>
        <taxon>Chytridiomycetes</taxon>
        <taxon>Rhizophydiales</taxon>
        <taxon>Rhizophydiales incertae sedis</taxon>
        <taxon>Batrachochytrium</taxon>
    </lineage>
</organism>
<dbReference type="OrthoDB" id="6372431at2759"/>
<reference evidence="7 8" key="1">
    <citation type="submission" date="2006-10" db="EMBL/GenBank/DDBJ databases">
        <title>The Genome Sequence of Batrachochytrium dendrobatidis JEL423.</title>
        <authorList>
            <consortium name="The Broad Institute Genome Sequencing Platform"/>
            <person name="Birren B."/>
            <person name="Lander E."/>
            <person name="Galagan J."/>
            <person name="Cuomo C."/>
            <person name="Devon K."/>
            <person name="Jaffe D."/>
            <person name="Butler J."/>
            <person name="Alvarez P."/>
            <person name="Gnerre S."/>
            <person name="Grabherr M."/>
            <person name="Kleber M."/>
            <person name="Mauceli E."/>
            <person name="Brockman W."/>
            <person name="Young S."/>
            <person name="LaButti K."/>
            <person name="Sykes S."/>
            <person name="DeCaprio D."/>
            <person name="Crawford M."/>
            <person name="Koehrsen M."/>
            <person name="Engels R."/>
            <person name="Montgomery P."/>
            <person name="Pearson M."/>
            <person name="Howarth C."/>
            <person name="Larson L."/>
            <person name="White J."/>
            <person name="O'Leary S."/>
            <person name="Kodira C."/>
            <person name="Zeng Q."/>
            <person name="Yandava C."/>
            <person name="Alvarado L."/>
            <person name="Longcore J."/>
            <person name="James T."/>
        </authorList>
    </citation>
    <scope>NUCLEOTIDE SEQUENCE [LARGE SCALE GENOMIC DNA]</scope>
    <source>
        <strain evidence="7 8">JEL423</strain>
    </source>
</reference>
<keyword evidence="2 5" id="KW-0378">Hydrolase</keyword>
<evidence type="ECO:0000256" key="4">
    <source>
        <dbReference type="PIRSR" id="PIRSR600407-2"/>
    </source>
</evidence>
<dbReference type="GO" id="GO:0005524">
    <property type="term" value="F:ATP binding"/>
    <property type="evidence" value="ECO:0007669"/>
    <property type="project" value="UniProtKB-KW"/>
</dbReference>
<dbReference type="AlphaFoldDB" id="A0A177WBZ3"/>
<dbReference type="Gene3D" id="3.30.420.150">
    <property type="entry name" value="Exopolyphosphatase. Domain 2"/>
    <property type="match status" value="1"/>
</dbReference>
<proteinExistence type="inferred from homology"/>
<comment type="similarity">
    <text evidence="1 5">Belongs to the GDA1/CD39 NTPase family.</text>
</comment>
<evidence type="ECO:0000313" key="8">
    <source>
        <dbReference type="Proteomes" id="UP000077115"/>
    </source>
</evidence>
<keyword evidence="6" id="KW-0812">Transmembrane</keyword>
<evidence type="ECO:0000256" key="2">
    <source>
        <dbReference type="ARBA" id="ARBA00022801"/>
    </source>
</evidence>
<dbReference type="EMBL" id="DS022300">
    <property type="protein sequence ID" value="OAJ37553.1"/>
    <property type="molecule type" value="Genomic_DNA"/>
</dbReference>
<dbReference type="GO" id="GO:0017111">
    <property type="term" value="F:ribonucleoside triphosphate phosphatase activity"/>
    <property type="evidence" value="ECO:0007669"/>
    <property type="project" value="TreeGrafter"/>
</dbReference>
<keyword evidence="6" id="KW-0472">Membrane</keyword>
<evidence type="ECO:0000256" key="3">
    <source>
        <dbReference type="PIRSR" id="PIRSR600407-1"/>
    </source>
</evidence>
<dbReference type="GO" id="GO:0046036">
    <property type="term" value="P:CTP metabolic process"/>
    <property type="evidence" value="ECO:0007669"/>
    <property type="project" value="TreeGrafter"/>
</dbReference>
<evidence type="ECO:0000256" key="6">
    <source>
        <dbReference type="SAM" id="Phobius"/>
    </source>
</evidence>
<keyword evidence="4" id="KW-0547">Nucleotide-binding</keyword>
<dbReference type="GO" id="GO:0004382">
    <property type="term" value="F:GDP phosphatase activity"/>
    <property type="evidence" value="ECO:0007669"/>
    <property type="project" value="TreeGrafter"/>
</dbReference>
<evidence type="ECO:0000256" key="5">
    <source>
        <dbReference type="RuleBase" id="RU003833"/>
    </source>
</evidence>
<name>A0A177WBZ3_BATDL</name>
<dbReference type="GO" id="GO:0045134">
    <property type="term" value="F:UDP phosphatase activity"/>
    <property type="evidence" value="ECO:0007669"/>
    <property type="project" value="TreeGrafter"/>
</dbReference>
<keyword evidence="6" id="KW-1133">Transmembrane helix</keyword>
<gene>
    <name evidence="7" type="ORF">BDEG_21563</name>
</gene>
<feature type="active site" description="Proton acceptor" evidence="3">
    <location>
        <position position="388"/>
    </location>
</feature>